<dbReference type="Proteomes" id="UP000677228">
    <property type="component" value="Unassembled WGS sequence"/>
</dbReference>
<evidence type="ECO:0000256" key="5">
    <source>
        <dbReference type="ARBA" id="ARBA00023136"/>
    </source>
</evidence>
<proteinExistence type="predicted"/>
<evidence type="ECO:0000256" key="2">
    <source>
        <dbReference type="ARBA" id="ARBA00022692"/>
    </source>
</evidence>
<dbReference type="InterPro" id="IPR012919">
    <property type="entry name" value="SUN_dom"/>
</dbReference>
<keyword evidence="2" id="KW-0812">Transmembrane</keyword>
<dbReference type="PROSITE" id="PS51469">
    <property type="entry name" value="SUN"/>
    <property type="match status" value="1"/>
</dbReference>
<feature type="compositionally biased region" description="Low complexity" evidence="6">
    <location>
        <begin position="219"/>
        <end position="232"/>
    </location>
</feature>
<dbReference type="Proteomes" id="UP000682733">
    <property type="component" value="Unassembled WGS sequence"/>
</dbReference>
<dbReference type="PANTHER" id="PTHR12911:SF8">
    <property type="entry name" value="KLAROID PROTEIN-RELATED"/>
    <property type="match status" value="1"/>
</dbReference>
<keyword evidence="3" id="KW-1133">Transmembrane helix</keyword>
<evidence type="ECO:0000256" key="3">
    <source>
        <dbReference type="ARBA" id="ARBA00022989"/>
    </source>
</evidence>
<dbReference type="Proteomes" id="UP000681722">
    <property type="component" value="Unassembled WGS sequence"/>
</dbReference>
<evidence type="ECO:0000256" key="1">
    <source>
        <dbReference type="ARBA" id="ARBA00004370"/>
    </source>
</evidence>
<sequence length="654" mass="74718">MKDSLIDEEIIDLPDVGGVQRQTSTYSSSSTTTTTPRRPMYIETEMRTDLRSTRSGPAVNVNDVLEKTKSPTEGLPKTTYTYAHSVSYMPVRQYGPNDVPVMARRNLHAGEYGMNGGSNIFSSPQKFVSNVYSQIADRFSEFRSRLTNQFNPQQQQRQQSDVYDDEQQPTTGGSRYVRTSSQSSTGRNTTGTSSKGYNLRSRPVHSTPRENEENEIRQRQQQKYSQQSQQDDNSNDYDKNKRYQQHQQKSSQKHRRDSQEREEHDDTLLGKVKHYIAKIIHSPIDFIKSIFHAVGSLPFWLLLPLLLLLGLYALPWLVCKPFDHYPESTPYALCNGIKNFSLSVTNGTYNFVRHNTYDRISHNIRRGRRSINDLKDSIYSSLEDVYYSVKKSLKTSVVEVKEKVADVYDHTAENAKQYCDAGLQKMNSVIEDLKKEREKFLGPRHVLTSTQEKELEEMVRQMLEDYSADEIGEPDYALESNGAKVVDTRCTEYTDEPRQNVVKFLGIPVAHMSKQPDIMIRPGRLPGQCFPFKGDQGSIVVKLAVPVVPTEFVLEHLSKRISIVGHVNSAPKNFTVYALRDKHDKEGIVLGRYMYDAENGLALQRFKPQISPVSTCEFIEIQVTSNWGNPNYTCVYRFRVHGELIQHFPSAPAA</sequence>
<evidence type="ECO:0000313" key="9">
    <source>
        <dbReference type="EMBL" id="CAF1026508.1"/>
    </source>
</evidence>
<dbReference type="EMBL" id="CAJOBC010000854">
    <property type="protein sequence ID" value="CAF3632697.1"/>
    <property type="molecule type" value="Genomic_DNA"/>
</dbReference>
<evidence type="ECO:0000313" key="8">
    <source>
        <dbReference type="EMBL" id="CAF0845162.1"/>
    </source>
</evidence>
<name>A0A813VTG0_9BILA</name>
<dbReference type="GO" id="GO:0043495">
    <property type="term" value="F:protein-membrane adaptor activity"/>
    <property type="evidence" value="ECO:0007669"/>
    <property type="project" value="TreeGrafter"/>
</dbReference>
<evidence type="ECO:0000259" key="7">
    <source>
        <dbReference type="PROSITE" id="PS51469"/>
    </source>
</evidence>
<reference evidence="8" key="1">
    <citation type="submission" date="2021-02" db="EMBL/GenBank/DDBJ databases">
        <authorList>
            <person name="Nowell W R."/>
        </authorList>
    </citation>
    <scope>NUCLEOTIDE SEQUENCE</scope>
</reference>
<feature type="compositionally biased region" description="Basic and acidic residues" evidence="6">
    <location>
        <begin position="257"/>
        <end position="266"/>
    </location>
</feature>
<dbReference type="Proteomes" id="UP000663829">
    <property type="component" value="Unassembled WGS sequence"/>
</dbReference>
<feature type="compositionally biased region" description="Low complexity" evidence="6">
    <location>
        <begin position="178"/>
        <end position="194"/>
    </location>
</feature>
<comment type="subcellular location">
    <subcellularLocation>
        <location evidence="1">Membrane</location>
    </subcellularLocation>
</comment>
<keyword evidence="12" id="KW-1185">Reference proteome</keyword>
<dbReference type="EMBL" id="CAJNOK010007169">
    <property type="protein sequence ID" value="CAF1026508.1"/>
    <property type="molecule type" value="Genomic_DNA"/>
</dbReference>
<dbReference type="PANTHER" id="PTHR12911">
    <property type="entry name" value="SAD1/UNC-84-LIKE PROTEIN-RELATED"/>
    <property type="match status" value="1"/>
</dbReference>
<dbReference type="Pfam" id="PF07738">
    <property type="entry name" value="Sad1_UNC"/>
    <property type="match status" value="1"/>
</dbReference>
<gene>
    <name evidence="8" type="ORF">GPM918_LOCUS5774</name>
    <name evidence="9" type="ORF">OVA965_LOCUS15772</name>
    <name evidence="10" type="ORF">SRO942_LOCUS5774</name>
    <name evidence="11" type="ORF">TMI583_LOCUS15781</name>
</gene>
<dbReference type="InterPro" id="IPR045119">
    <property type="entry name" value="SUN1-5"/>
</dbReference>
<protein>
    <recommendedName>
        <fullName evidence="7">SUN domain-containing protein</fullName>
    </recommendedName>
</protein>
<feature type="domain" description="SUN" evidence="7">
    <location>
        <begin position="482"/>
        <end position="645"/>
    </location>
</feature>
<keyword evidence="4" id="KW-0175">Coiled coil</keyword>
<keyword evidence="5" id="KW-0472">Membrane</keyword>
<evidence type="ECO:0000313" key="12">
    <source>
        <dbReference type="Proteomes" id="UP000663829"/>
    </source>
</evidence>
<dbReference type="EMBL" id="CAJNOQ010000854">
    <property type="protein sequence ID" value="CAF0845162.1"/>
    <property type="molecule type" value="Genomic_DNA"/>
</dbReference>
<dbReference type="AlphaFoldDB" id="A0A813VTG0"/>
<comment type="caution">
    <text evidence="8">The sequence shown here is derived from an EMBL/GenBank/DDBJ whole genome shotgun (WGS) entry which is preliminary data.</text>
</comment>
<dbReference type="Gene3D" id="2.60.120.260">
    <property type="entry name" value="Galactose-binding domain-like"/>
    <property type="match status" value="1"/>
</dbReference>
<organism evidence="8 12">
    <name type="scientific">Didymodactylos carnosus</name>
    <dbReference type="NCBI Taxonomy" id="1234261"/>
    <lineage>
        <taxon>Eukaryota</taxon>
        <taxon>Metazoa</taxon>
        <taxon>Spiralia</taxon>
        <taxon>Gnathifera</taxon>
        <taxon>Rotifera</taxon>
        <taxon>Eurotatoria</taxon>
        <taxon>Bdelloidea</taxon>
        <taxon>Philodinida</taxon>
        <taxon>Philodinidae</taxon>
        <taxon>Didymodactylos</taxon>
    </lineage>
</organism>
<feature type="compositionally biased region" description="Basic and acidic residues" evidence="6">
    <location>
        <begin position="207"/>
        <end position="218"/>
    </location>
</feature>
<feature type="region of interest" description="Disordered" evidence="6">
    <location>
        <begin position="149"/>
        <end position="266"/>
    </location>
</feature>
<dbReference type="GO" id="GO:0034993">
    <property type="term" value="C:meiotic nuclear membrane microtubule tethering complex"/>
    <property type="evidence" value="ECO:0007669"/>
    <property type="project" value="TreeGrafter"/>
</dbReference>
<dbReference type="OrthoDB" id="342281at2759"/>
<evidence type="ECO:0000313" key="10">
    <source>
        <dbReference type="EMBL" id="CAF3632697.1"/>
    </source>
</evidence>
<dbReference type="EMBL" id="CAJOBA010007180">
    <property type="protein sequence ID" value="CAF3794975.1"/>
    <property type="molecule type" value="Genomic_DNA"/>
</dbReference>
<evidence type="ECO:0000256" key="4">
    <source>
        <dbReference type="ARBA" id="ARBA00023054"/>
    </source>
</evidence>
<accession>A0A813VTG0</accession>
<evidence type="ECO:0000313" key="11">
    <source>
        <dbReference type="EMBL" id="CAF3794975.1"/>
    </source>
</evidence>
<evidence type="ECO:0000256" key="6">
    <source>
        <dbReference type="SAM" id="MobiDB-lite"/>
    </source>
</evidence>
<dbReference type="FunFam" id="2.60.120.260:FF:000009">
    <property type="entry name" value="SUN domain-containing protein 1 isoform X1"/>
    <property type="match status" value="1"/>
</dbReference>